<keyword evidence="7" id="KW-0547">Nucleotide-binding</keyword>
<evidence type="ECO:0000256" key="11">
    <source>
        <dbReference type="ARBA" id="ARBA00023012"/>
    </source>
</evidence>
<evidence type="ECO:0000256" key="6">
    <source>
        <dbReference type="ARBA" id="ARBA00022692"/>
    </source>
</evidence>
<dbReference type="SUPFAM" id="SSF47384">
    <property type="entry name" value="Homodimeric domain of signal transducing histidine kinase"/>
    <property type="match status" value="1"/>
</dbReference>
<keyword evidence="8" id="KW-0418">Kinase</keyword>
<keyword evidence="6 14" id="KW-0812">Transmembrane</keyword>
<evidence type="ECO:0000256" key="3">
    <source>
        <dbReference type="ARBA" id="ARBA00012438"/>
    </source>
</evidence>
<dbReference type="SMART" id="SM00387">
    <property type="entry name" value="HATPase_c"/>
    <property type="match status" value="1"/>
</dbReference>
<keyword evidence="13" id="KW-0175">Coiled coil</keyword>
<evidence type="ECO:0000256" key="13">
    <source>
        <dbReference type="SAM" id="Coils"/>
    </source>
</evidence>
<organism evidence="16 17">
    <name type="scientific">Candidatus Fimisoma avicola</name>
    <dbReference type="NCBI Taxonomy" id="2840826"/>
    <lineage>
        <taxon>Bacteria</taxon>
        <taxon>Bacillati</taxon>
        <taxon>Bacillota</taxon>
        <taxon>Clostridia</taxon>
        <taxon>Eubacteriales</taxon>
        <taxon>Candidatus Fimisoma</taxon>
    </lineage>
</organism>
<dbReference type="Gene3D" id="1.20.120.620">
    <property type="entry name" value="Backbone structure of the membrane domain of e. Coli histidine kinase receptor kdpd"/>
    <property type="match status" value="1"/>
</dbReference>
<dbReference type="InterPro" id="IPR052023">
    <property type="entry name" value="Histidine_kinase_KdpD"/>
</dbReference>
<dbReference type="InterPro" id="IPR025201">
    <property type="entry name" value="KdpD_TM"/>
</dbReference>
<comment type="subcellular location">
    <subcellularLocation>
        <location evidence="2">Membrane</location>
        <topology evidence="2">Multi-pass membrane protein</topology>
    </subcellularLocation>
</comment>
<keyword evidence="5" id="KW-0808">Transferase</keyword>
<feature type="transmembrane region" description="Helical" evidence="14">
    <location>
        <begin position="110"/>
        <end position="129"/>
    </location>
</feature>
<dbReference type="InterPro" id="IPR036097">
    <property type="entry name" value="HisK_dim/P_sf"/>
</dbReference>
<dbReference type="SUPFAM" id="SSF55874">
    <property type="entry name" value="ATPase domain of HSP90 chaperone/DNA topoisomerase II/histidine kinase"/>
    <property type="match status" value="1"/>
</dbReference>
<dbReference type="PRINTS" id="PR00344">
    <property type="entry name" value="BCTRLSENSOR"/>
</dbReference>
<evidence type="ECO:0000313" key="17">
    <source>
        <dbReference type="Proteomes" id="UP000824091"/>
    </source>
</evidence>
<evidence type="ECO:0000256" key="7">
    <source>
        <dbReference type="ARBA" id="ARBA00022741"/>
    </source>
</evidence>
<evidence type="ECO:0000256" key="10">
    <source>
        <dbReference type="ARBA" id="ARBA00022989"/>
    </source>
</evidence>
<feature type="coiled-coil region" evidence="13">
    <location>
        <begin position="129"/>
        <end position="156"/>
    </location>
</feature>
<dbReference type="PANTHER" id="PTHR45569:SF1">
    <property type="entry name" value="SENSOR PROTEIN KDPD"/>
    <property type="match status" value="1"/>
</dbReference>
<dbReference type="SMART" id="SM00388">
    <property type="entry name" value="HisKA"/>
    <property type="match status" value="1"/>
</dbReference>
<keyword evidence="10 14" id="KW-1133">Transmembrane helix</keyword>
<evidence type="ECO:0000256" key="9">
    <source>
        <dbReference type="ARBA" id="ARBA00022840"/>
    </source>
</evidence>
<gene>
    <name evidence="16" type="ORF">IAD16_00020</name>
</gene>
<comment type="catalytic activity">
    <reaction evidence="1">
        <text>ATP + protein L-histidine = ADP + protein N-phospho-L-histidine.</text>
        <dbReference type="EC" id="2.7.13.3"/>
    </reaction>
</comment>
<dbReference type="GO" id="GO:0005886">
    <property type="term" value="C:plasma membrane"/>
    <property type="evidence" value="ECO:0007669"/>
    <property type="project" value="TreeGrafter"/>
</dbReference>
<dbReference type="EC" id="2.7.13.3" evidence="3"/>
<dbReference type="PROSITE" id="PS50109">
    <property type="entry name" value="HIS_KIN"/>
    <property type="match status" value="1"/>
</dbReference>
<dbReference type="Gene3D" id="1.10.287.130">
    <property type="match status" value="1"/>
</dbReference>
<evidence type="ECO:0000259" key="15">
    <source>
        <dbReference type="PROSITE" id="PS50109"/>
    </source>
</evidence>
<evidence type="ECO:0000256" key="2">
    <source>
        <dbReference type="ARBA" id="ARBA00004141"/>
    </source>
</evidence>
<dbReference type="InterPro" id="IPR003594">
    <property type="entry name" value="HATPase_dom"/>
</dbReference>
<dbReference type="Pfam" id="PF00512">
    <property type="entry name" value="HisKA"/>
    <property type="match status" value="1"/>
</dbReference>
<dbReference type="PANTHER" id="PTHR45569">
    <property type="entry name" value="SENSOR PROTEIN KDPD"/>
    <property type="match status" value="1"/>
</dbReference>
<keyword evidence="4" id="KW-0597">Phosphoprotein</keyword>
<evidence type="ECO:0000256" key="12">
    <source>
        <dbReference type="ARBA" id="ARBA00023136"/>
    </source>
</evidence>
<evidence type="ECO:0000256" key="14">
    <source>
        <dbReference type="SAM" id="Phobius"/>
    </source>
</evidence>
<dbReference type="InterPro" id="IPR036890">
    <property type="entry name" value="HATPase_C_sf"/>
</dbReference>
<dbReference type="InterPro" id="IPR003661">
    <property type="entry name" value="HisK_dim/P_dom"/>
</dbReference>
<dbReference type="EMBL" id="DVMO01000001">
    <property type="protein sequence ID" value="HIU26750.1"/>
    <property type="molecule type" value="Genomic_DNA"/>
</dbReference>
<dbReference type="CDD" id="cd00082">
    <property type="entry name" value="HisKA"/>
    <property type="match status" value="1"/>
</dbReference>
<dbReference type="InterPro" id="IPR038318">
    <property type="entry name" value="KdpD_sf"/>
</dbReference>
<protein>
    <recommendedName>
        <fullName evidence="3">histidine kinase</fullName>
        <ecNumber evidence="3">2.7.13.3</ecNumber>
    </recommendedName>
</protein>
<keyword evidence="12 14" id="KW-0472">Membrane</keyword>
<keyword evidence="9" id="KW-0067">ATP-binding</keyword>
<accession>A0A9D1L785</accession>
<dbReference type="Proteomes" id="UP000824091">
    <property type="component" value="Unassembled WGS sequence"/>
</dbReference>
<dbReference type="InterPro" id="IPR005467">
    <property type="entry name" value="His_kinase_dom"/>
</dbReference>
<keyword evidence="11" id="KW-0902">Two-component regulatory system</keyword>
<feature type="transmembrane region" description="Helical" evidence="14">
    <location>
        <begin position="56"/>
        <end position="73"/>
    </location>
</feature>
<comment type="caution">
    <text evidence="16">The sequence shown here is derived from an EMBL/GenBank/DDBJ whole genome shotgun (WGS) entry which is preliminary data.</text>
</comment>
<evidence type="ECO:0000313" key="16">
    <source>
        <dbReference type="EMBL" id="HIU26750.1"/>
    </source>
</evidence>
<evidence type="ECO:0000256" key="5">
    <source>
        <dbReference type="ARBA" id="ARBA00022679"/>
    </source>
</evidence>
<evidence type="ECO:0000256" key="4">
    <source>
        <dbReference type="ARBA" id="ARBA00022553"/>
    </source>
</evidence>
<evidence type="ECO:0000256" key="8">
    <source>
        <dbReference type="ARBA" id="ARBA00022777"/>
    </source>
</evidence>
<feature type="transmembrane region" description="Helical" evidence="14">
    <location>
        <begin position="29"/>
        <end position="50"/>
    </location>
</feature>
<evidence type="ECO:0000256" key="1">
    <source>
        <dbReference type="ARBA" id="ARBA00000085"/>
    </source>
</evidence>
<dbReference type="Pfam" id="PF02518">
    <property type="entry name" value="HATPase_c"/>
    <property type="match status" value="1"/>
</dbReference>
<dbReference type="AlphaFoldDB" id="A0A9D1L785"/>
<proteinExistence type="predicted"/>
<dbReference type="InterPro" id="IPR004358">
    <property type="entry name" value="Sig_transdc_His_kin-like_C"/>
</dbReference>
<dbReference type="Pfam" id="PF13493">
    <property type="entry name" value="DUF4118"/>
    <property type="match status" value="1"/>
</dbReference>
<sequence length="378" mass="43173">MWGKKKNGDLQAAEAAEELEVRKNHKRDFLIFLSVFIVTTAIALALREVVEKNYDTNMAIFYILGIILVARYTDGYVWGALFDVLSILSVNYFFTYPYQGFNLTIEGYPVTFASMLVIYLITSAMTTNMKKQSMILAKQEKQLMEAQKEKMRANLLRAISHDLRTPLTGIIGNSESYLRMEGSMTDEEKRTIVENIENDASWLLNMVENLLSVTRINNTTAKVTKYIEPVDEVVSSAVARFRKRFPGAELRVFLPDRVVMVMMDAMLIEQVLINILQNAYTHAKSVKPVELRVTEDDKRVWFFIKDYGIGIDEKKIETIFDGEDYLKDQDSKADGHKGMGIGLSICKTIVSAHGGDIKARNHNEGSEFYFYLPKEKEE</sequence>
<dbReference type="GO" id="GO:0005524">
    <property type="term" value="F:ATP binding"/>
    <property type="evidence" value="ECO:0007669"/>
    <property type="project" value="UniProtKB-KW"/>
</dbReference>
<name>A0A9D1L785_9FIRM</name>
<feature type="domain" description="Histidine kinase" evidence="15">
    <location>
        <begin position="158"/>
        <end position="376"/>
    </location>
</feature>
<dbReference type="Gene3D" id="3.30.565.10">
    <property type="entry name" value="Histidine kinase-like ATPase, C-terminal domain"/>
    <property type="match status" value="1"/>
</dbReference>
<reference evidence="16" key="1">
    <citation type="submission" date="2020-10" db="EMBL/GenBank/DDBJ databases">
        <authorList>
            <person name="Gilroy R."/>
        </authorList>
    </citation>
    <scope>NUCLEOTIDE SEQUENCE</scope>
    <source>
        <strain evidence="16">11300</strain>
    </source>
</reference>
<reference evidence="16" key="2">
    <citation type="journal article" date="2021" name="PeerJ">
        <title>Extensive microbial diversity within the chicken gut microbiome revealed by metagenomics and culture.</title>
        <authorList>
            <person name="Gilroy R."/>
            <person name="Ravi A."/>
            <person name="Getino M."/>
            <person name="Pursley I."/>
            <person name="Horton D.L."/>
            <person name="Alikhan N.F."/>
            <person name="Baker D."/>
            <person name="Gharbi K."/>
            <person name="Hall N."/>
            <person name="Watson M."/>
            <person name="Adriaenssens E.M."/>
            <person name="Foster-Nyarko E."/>
            <person name="Jarju S."/>
            <person name="Secka A."/>
            <person name="Antonio M."/>
            <person name="Oren A."/>
            <person name="Chaudhuri R.R."/>
            <person name="La Ragione R."/>
            <person name="Hildebrand F."/>
            <person name="Pallen M.J."/>
        </authorList>
    </citation>
    <scope>NUCLEOTIDE SEQUENCE</scope>
    <source>
        <strain evidence="16">11300</strain>
    </source>
</reference>
<dbReference type="GO" id="GO:0000155">
    <property type="term" value="F:phosphorelay sensor kinase activity"/>
    <property type="evidence" value="ECO:0007669"/>
    <property type="project" value="InterPro"/>
</dbReference>